<reference evidence="6 7" key="1">
    <citation type="submission" date="2019-09" db="EMBL/GenBank/DDBJ databases">
        <title>Nitrincola iocasae sp. nov., a bacterium isolated from the sediment collected at a cold seep field in South China Sea.</title>
        <authorList>
            <person name="Zhang H."/>
            <person name="Wang H."/>
            <person name="Li C."/>
        </authorList>
    </citation>
    <scope>NUCLEOTIDE SEQUENCE [LARGE SCALE GENOMIC DNA]</scope>
    <source>
        <strain evidence="6 7">KXZD1103</strain>
    </source>
</reference>
<dbReference type="AlphaFoldDB" id="A0A5J6LDU5"/>
<dbReference type="Gene3D" id="3.30.70.270">
    <property type="match status" value="1"/>
</dbReference>
<name>A0A5J6LDU5_9GAMM</name>
<dbReference type="CDD" id="cd01949">
    <property type="entry name" value="GGDEF"/>
    <property type="match status" value="1"/>
</dbReference>
<comment type="catalytic activity">
    <reaction evidence="3">
        <text>2 GTP = 3',3'-c-di-GMP + 2 diphosphate</text>
        <dbReference type="Rhea" id="RHEA:24898"/>
        <dbReference type="ChEBI" id="CHEBI:33019"/>
        <dbReference type="ChEBI" id="CHEBI:37565"/>
        <dbReference type="ChEBI" id="CHEBI:58805"/>
        <dbReference type="EC" id="2.7.7.65"/>
    </reaction>
</comment>
<feature type="transmembrane region" description="Helical" evidence="4">
    <location>
        <begin position="242"/>
        <end position="266"/>
    </location>
</feature>
<feature type="transmembrane region" description="Helical" evidence="4">
    <location>
        <begin position="363"/>
        <end position="383"/>
    </location>
</feature>
<keyword evidence="4" id="KW-0812">Transmembrane</keyword>
<feature type="transmembrane region" description="Helical" evidence="4">
    <location>
        <begin position="212"/>
        <end position="230"/>
    </location>
</feature>
<dbReference type="Proteomes" id="UP000325606">
    <property type="component" value="Chromosome"/>
</dbReference>
<dbReference type="PANTHER" id="PTHR45138:SF9">
    <property type="entry name" value="DIGUANYLATE CYCLASE DGCM-RELATED"/>
    <property type="match status" value="1"/>
</dbReference>
<evidence type="ECO:0000256" key="1">
    <source>
        <dbReference type="ARBA" id="ARBA00001946"/>
    </source>
</evidence>
<dbReference type="PANTHER" id="PTHR45138">
    <property type="entry name" value="REGULATORY COMPONENTS OF SENSORY TRANSDUCTION SYSTEM"/>
    <property type="match status" value="1"/>
</dbReference>
<dbReference type="NCBIfam" id="TIGR00254">
    <property type="entry name" value="GGDEF"/>
    <property type="match status" value="1"/>
</dbReference>
<feature type="domain" description="GGDEF" evidence="5">
    <location>
        <begin position="442"/>
        <end position="572"/>
    </location>
</feature>
<feature type="transmembrane region" description="Helical" evidence="4">
    <location>
        <begin position="278"/>
        <end position="297"/>
    </location>
</feature>
<dbReference type="SMART" id="SM00267">
    <property type="entry name" value="GGDEF"/>
    <property type="match status" value="1"/>
</dbReference>
<dbReference type="InterPro" id="IPR043128">
    <property type="entry name" value="Rev_trsase/Diguanyl_cyclase"/>
</dbReference>
<dbReference type="PROSITE" id="PS50887">
    <property type="entry name" value="GGDEF"/>
    <property type="match status" value="1"/>
</dbReference>
<evidence type="ECO:0000256" key="3">
    <source>
        <dbReference type="ARBA" id="ARBA00034247"/>
    </source>
</evidence>
<evidence type="ECO:0000259" key="5">
    <source>
        <dbReference type="PROSITE" id="PS50887"/>
    </source>
</evidence>
<protein>
    <recommendedName>
        <fullName evidence="2">diguanylate cyclase</fullName>
        <ecNumber evidence="2">2.7.7.65</ecNumber>
    </recommendedName>
</protein>
<feature type="transmembrane region" description="Helical" evidence="4">
    <location>
        <begin position="303"/>
        <end position="322"/>
    </location>
</feature>
<evidence type="ECO:0000256" key="4">
    <source>
        <dbReference type="SAM" id="Phobius"/>
    </source>
</evidence>
<keyword evidence="4" id="KW-1133">Transmembrane helix</keyword>
<dbReference type="SUPFAM" id="SSF49785">
    <property type="entry name" value="Galactose-binding domain-like"/>
    <property type="match status" value="1"/>
</dbReference>
<evidence type="ECO:0000313" key="6">
    <source>
        <dbReference type="EMBL" id="QEW06422.1"/>
    </source>
</evidence>
<dbReference type="SUPFAM" id="SSF55073">
    <property type="entry name" value="Nucleotide cyclase"/>
    <property type="match status" value="1"/>
</dbReference>
<dbReference type="KEGG" id="nik:F5I99_07825"/>
<evidence type="ECO:0000256" key="2">
    <source>
        <dbReference type="ARBA" id="ARBA00012528"/>
    </source>
</evidence>
<dbReference type="InterPro" id="IPR029787">
    <property type="entry name" value="Nucleotide_cyclase"/>
</dbReference>
<dbReference type="InterPro" id="IPR000160">
    <property type="entry name" value="GGDEF_dom"/>
</dbReference>
<dbReference type="EC" id="2.7.7.65" evidence="2"/>
<sequence>MLMGIRFCSFWVVVLLLLFGSNSIAAEKPRSLSQGWEYRWGDSPISVEGVPAWVVGQESASDWHSIDFPSNPPDRSGQQHIWYRIVLPELDTYLDPVLYIDSIDLIAQVYLEDQRLYQFGEFDNQGRGKFAGWPWHMIKLPKDSGGKILYFRIYSDYIDIGLWGQVSIFERADLLLDVLNNSLESLLSSITAFLIAFLAFTLAILKGQRRRFFTVGLFSLASAGMLLGESPARQLLFDAPLFWVYLAAGSYYFLPVAMGMLLAPAFQGRSRLWMRRIWQLHLLYLVIALGISVLGWINLSITFPVFDGLFAITLFITFVLIVKNIWHIPAVDKCIFIAYAVLALLLLEDMAVAHGFLDWRQVPVSYGILLFSATVVLISLLYFSHLQVKLRMLNESLEMKVKERTEALEKLSYEDSLTGLKNRRFFDEFFSFHASTAIRTGLPLTLAMCDLDYFKQFNDTYGHPAGDTALKLFADLLRKNFRETDLVCRLGGEEFVILMPNTGRLEAKEKIQALLNQARQQEIYHEGQSCGCVSVSAGLACWPEQTDDPDRLVMLADKAMYAAKEAGRDQVG</sequence>
<evidence type="ECO:0000313" key="7">
    <source>
        <dbReference type="Proteomes" id="UP000325606"/>
    </source>
</evidence>
<dbReference type="GO" id="GO:0052621">
    <property type="term" value="F:diguanylate cyclase activity"/>
    <property type="evidence" value="ECO:0007669"/>
    <property type="project" value="UniProtKB-EC"/>
</dbReference>
<gene>
    <name evidence="6" type="ORF">F5I99_07825</name>
</gene>
<keyword evidence="4" id="KW-0472">Membrane</keyword>
<dbReference type="Pfam" id="PF00990">
    <property type="entry name" value="GGDEF"/>
    <property type="match status" value="1"/>
</dbReference>
<dbReference type="FunFam" id="3.30.70.270:FF:000001">
    <property type="entry name" value="Diguanylate cyclase domain protein"/>
    <property type="match status" value="1"/>
</dbReference>
<accession>A0A5J6LDU5</accession>
<proteinExistence type="predicted"/>
<dbReference type="EMBL" id="CP044222">
    <property type="protein sequence ID" value="QEW06422.1"/>
    <property type="molecule type" value="Genomic_DNA"/>
</dbReference>
<dbReference type="InterPro" id="IPR050469">
    <property type="entry name" value="Diguanylate_Cyclase"/>
</dbReference>
<dbReference type="InterPro" id="IPR008979">
    <property type="entry name" value="Galactose-bd-like_sf"/>
</dbReference>
<feature type="transmembrane region" description="Helical" evidence="4">
    <location>
        <begin position="334"/>
        <end position="357"/>
    </location>
</feature>
<comment type="cofactor">
    <cofactor evidence="1">
        <name>Mg(2+)</name>
        <dbReference type="ChEBI" id="CHEBI:18420"/>
    </cofactor>
</comment>
<feature type="transmembrane region" description="Helical" evidence="4">
    <location>
        <begin position="186"/>
        <end position="205"/>
    </location>
</feature>
<keyword evidence="7" id="KW-1185">Reference proteome</keyword>
<organism evidence="6 7">
    <name type="scientific">Nitrincola iocasae</name>
    <dbReference type="NCBI Taxonomy" id="2614693"/>
    <lineage>
        <taxon>Bacteria</taxon>
        <taxon>Pseudomonadati</taxon>
        <taxon>Pseudomonadota</taxon>
        <taxon>Gammaproteobacteria</taxon>
        <taxon>Oceanospirillales</taxon>
        <taxon>Oceanospirillaceae</taxon>
        <taxon>Nitrincola</taxon>
    </lineage>
</organism>